<keyword evidence="6 7" id="KW-0315">Glutamine amidotransferase</keyword>
<dbReference type="NCBIfam" id="TIGR01134">
    <property type="entry name" value="purF"/>
    <property type="match status" value="1"/>
</dbReference>
<dbReference type="Gene3D" id="3.60.20.10">
    <property type="entry name" value="Glutamine Phosphoribosylpyrophosphate, subunit 1, domain 1"/>
    <property type="match status" value="1"/>
</dbReference>
<evidence type="ECO:0000256" key="5">
    <source>
        <dbReference type="ARBA" id="ARBA00022755"/>
    </source>
</evidence>
<name>A0A401UHX5_9CLOT</name>
<dbReference type="InterPro" id="IPR029057">
    <property type="entry name" value="PRTase-like"/>
</dbReference>
<dbReference type="Proteomes" id="UP000287872">
    <property type="component" value="Unassembled WGS sequence"/>
</dbReference>
<dbReference type="Pfam" id="PF13522">
    <property type="entry name" value="GATase_6"/>
    <property type="match status" value="1"/>
</dbReference>
<dbReference type="UniPathway" id="UPA00074">
    <property type="reaction ID" value="UER00124"/>
</dbReference>
<evidence type="ECO:0000256" key="10">
    <source>
        <dbReference type="PIRSR" id="PIRSR000485-2"/>
    </source>
</evidence>
<dbReference type="EMBL" id="BHYK01000003">
    <property type="protein sequence ID" value="GCD09069.1"/>
    <property type="molecule type" value="Genomic_DNA"/>
</dbReference>
<evidence type="ECO:0000256" key="8">
    <source>
        <dbReference type="PIRNR" id="PIRNR000485"/>
    </source>
</evidence>
<dbReference type="CDD" id="cd00715">
    <property type="entry name" value="GPATase_N"/>
    <property type="match status" value="1"/>
</dbReference>
<accession>A0A401UHX5</accession>
<comment type="pathway">
    <text evidence="1 7 8">Purine metabolism; IMP biosynthesis via de novo pathway; N(1)-(5-phospho-D-ribosyl)glycinamide from 5-phospho-alpha-D-ribose 1-diphosphate: step 1/2.</text>
</comment>
<feature type="binding site" evidence="7 10">
    <location>
        <position position="306"/>
    </location>
    <ligand>
        <name>Mg(2+)</name>
        <dbReference type="ChEBI" id="CHEBI:18420"/>
    </ligand>
</feature>
<dbReference type="GO" id="GO:0000287">
    <property type="term" value="F:magnesium ion binding"/>
    <property type="evidence" value="ECO:0007669"/>
    <property type="project" value="UniProtKB-UniRule"/>
</dbReference>
<dbReference type="SUPFAM" id="SSF56235">
    <property type="entry name" value="N-terminal nucleophile aminohydrolases (Ntn hydrolases)"/>
    <property type="match status" value="1"/>
</dbReference>
<dbReference type="Pfam" id="PF00156">
    <property type="entry name" value="Pribosyltran"/>
    <property type="match status" value="1"/>
</dbReference>
<comment type="cofactor">
    <cofactor evidence="7 10">
        <name>Mg(2+)</name>
        <dbReference type="ChEBI" id="CHEBI:18420"/>
    </cofactor>
    <text evidence="7 10">Binds 1 Mg(2+) ion per subunit.</text>
</comment>
<evidence type="ECO:0000256" key="3">
    <source>
        <dbReference type="ARBA" id="ARBA00022676"/>
    </source>
</evidence>
<keyword evidence="7" id="KW-0004">4Fe-4S</keyword>
<feature type="binding site" evidence="7 11">
    <location>
        <position position="259"/>
    </location>
    <ligand>
        <name>[4Fe-4S] cluster</name>
        <dbReference type="ChEBI" id="CHEBI:49883"/>
    </ligand>
</feature>
<dbReference type="PROSITE" id="PS51278">
    <property type="entry name" value="GATASE_TYPE_2"/>
    <property type="match status" value="1"/>
</dbReference>
<evidence type="ECO:0000256" key="9">
    <source>
        <dbReference type="PIRSR" id="PIRSR000485-1"/>
    </source>
</evidence>
<comment type="cofactor">
    <cofactor evidence="7 11">
        <name>[4Fe-4S] cluster</name>
        <dbReference type="ChEBI" id="CHEBI:49883"/>
    </cofactor>
    <text evidence="7 11">Binds 1 [4Fe-4S] cluster per subunit.</text>
</comment>
<comment type="function">
    <text evidence="7">Catalyzes the formation of phosphoribosylamine from phosphoribosylpyrophosphate (PRPP) and glutamine.</text>
</comment>
<keyword evidence="5 7" id="KW-0658">Purine biosynthesis</keyword>
<protein>
    <recommendedName>
        <fullName evidence="7">Amidophosphoribosyltransferase</fullName>
        <shortName evidence="7">ATase</shortName>
        <ecNumber evidence="7">2.4.2.14</ecNumber>
    </recommendedName>
    <alternativeName>
        <fullName evidence="7">Glutamine phosphoribosylpyrophosphate amidotransferase</fullName>
        <shortName evidence="7">GPATase</shortName>
    </alternativeName>
</protein>
<dbReference type="InterPro" id="IPR017932">
    <property type="entry name" value="GATase_2_dom"/>
</dbReference>
<comment type="caution">
    <text evidence="13">The sequence shown here is derived from an EMBL/GenBank/DDBJ whole genome shotgun (WGS) entry which is preliminary data.</text>
</comment>
<evidence type="ECO:0000256" key="2">
    <source>
        <dbReference type="ARBA" id="ARBA00010138"/>
    </source>
</evidence>
<dbReference type="CDD" id="cd06223">
    <property type="entry name" value="PRTases_typeI"/>
    <property type="match status" value="1"/>
</dbReference>
<proteinExistence type="inferred from homology"/>
<dbReference type="InterPro" id="IPR005854">
    <property type="entry name" value="PurF"/>
</dbReference>
<keyword evidence="7 10" id="KW-0460">Magnesium</keyword>
<dbReference type="HAMAP" id="MF_01931">
    <property type="entry name" value="PurF"/>
    <property type="match status" value="1"/>
</dbReference>
<keyword evidence="4 7" id="KW-0808">Transferase</keyword>
<evidence type="ECO:0000256" key="6">
    <source>
        <dbReference type="ARBA" id="ARBA00022962"/>
    </source>
</evidence>
<feature type="binding site" evidence="7 11">
    <location>
        <position position="457"/>
    </location>
    <ligand>
        <name>[4Fe-4S] cluster</name>
        <dbReference type="ChEBI" id="CHEBI:49883"/>
    </ligand>
</feature>
<dbReference type="AlphaFoldDB" id="A0A401UHX5"/>
<dbReference type="Gene3D" id="3.40.50.2020">
    <property type="match status" value="1"/>
</dbReference>
<keyword evidence="14" id="KW-1185">Reference proteome</keyword>
<dbReference type="GO" id="GO:0051539">
    <property type="term" value="F:4 iron, 4 sulfur cluster binding"/>
    <property type="evidence" value="ECO:0007669"/>
    <property type="project" value="UniProtKB-KW"/>
</dbReference>
<evidence type="ECO:0000256" key="7">
    <source>
        <dbReference type="HAMAP-Rule" id="MF_01931"/>
    </source>
</evidence>
<feature type="binding site" evidence="7 11">
    <location>
        <position position="405"/>
    </location>
    <ligand>
        <name>[4Fe-4S] cluster</name>
        <dbReference type="ChEBI" id="CHEBI:49883"/>
    </ligand>
</feature>
<keyword evidence="7 10" id="KW-0479">Metal-binding</keyword>
<dbReference type="RefSeq" id="WP_226171679.1">
    <property type="nucleotide sequence ID" value="NZ_BHYK01000003.1"/>
</dbReference>
<dbReference type="PANTHER" id="PTHR11907">
    <property type="entry name" value="AMIDOPHOSPHORIBOSYLTRANSFERASE"/>
    <property type="match status" value="1"/>
</dbReference>
<evidence type="ECO:0000313" key="14">
    <source>
        <dbReference type="Proteomes" id="UP000287872"/>
    </source>
</evidence>
<evidence type="ECO:0000256" key="1">
    <source>
        <dbReference type="ARBA" id="ARBA00005209"/>
    </source>
</evidence>
<gene>
    <name evidence="13" type="primary">purF_1</name>
    <name evidence="7" type="synonym">purF</name>
    <name evidence="13" type="ORF">Ctaglu_06920</name>
</gene>
<dbReference type="InterPro" id="IPR000836">
    <property type="entry name" value="PRTase_dom"/>
</dbReference>
<dbReference type="GO" id="GO:0004044">
    <property type="term" value="F:amidophosphoribosyltransferase activity"/>
    <property type="evidence" value="ECO:0007669"/>
    <property type="project" value="UniProtKB-UniRule"/>
</dbReference>
<dbReference type="PIRSF" id="PIRSF000485">
    <property type="entry name" value="Amd_phspho_trans"/>
    <property type="match status" value="1"/>
</dbReference>
<dbReference type="InterPro" id="IPR035584">
    <property type="entry name" value="PurF_N"/>
</dbReference>
<dbReference type="InterPro" id="IPR029055">
    <property type="entry name" value="Ntn_hydrolases_N"/>
</dbReference>
<evidence type="ECO:0000259" key="12">
    <source>
        <dbReference type="PROSITE" id="PS51278"/>
    </source>
</evidence>
<keyword evidence="7 11" id="KW-0411">Iron-sulfur</keyword>
<evidence type="ECO:0000313" key="13">
    <source>
        <dbReference type="EMBL" id="GCD09069.1"/>
    </source>
</evidence>
<evidence type="ECO:0000256" key="4">
    <source>
        <dbReference type="ARBA" id="ARBA00022679"/>
    </source>
</evidence>
<evidence type="ECO:0000256" key="11">
    <source>
        <dbReference type="PIRSR" id="PIRSR000485-3"/>
    </source>
</evidence>
<dbReference type="SUPFAM" id="SSF53271">
    <property type="entry name" value="PRTase-like"/>
    <property type="match status" value="1"/>
</dbReference>
<feature type="active site" description="Nucleophile" evidence="7 9">
    <location>
        <position position="22"/>
    </location>
</feature>
<sequence>MNGIIELDNVTINDEDKFKEECGVFGIFSPDKDLDVASLTYYGLYALQHRGEESAGIVYSDGVNLVCEKAMGLVCDVFNEKQIKAMKGHAAIGHVRYSTTGGSELKNAQPLLSKFKLGDIAIAHNGNLVNADVIRELLEDAGHLFQTSIDSEVILNLIARGAKKGVEKAVVDAIQAIKGSYAIVMLTKEKLIGVRDQNGIRPLCIGTIGNSYVIASESCALDAVGADFLRDVKPGEIVIIDENGLTSINFAEKTKNATCSFEYIYFARPDSTIDGINVYTSRVMAGEQLFKESPVDADMVIGVPDSGMAAAIGYSKISGIPFGMGLIKNRYVGRTFISPTQEIRERAVSVKLNALKINVEGKRVILIDDSIVRGTTSKRLVEILKKAGAKEVHFRVCSPVVKYPCYFGIDTPYRKDLIGANVSVEEIRQDIGADSLGYLSIEGLLKSLGHTEFCLGCFKGRYPVSAPFENDKERLER</sequence>
<reference evidence="13 14" key="1">
    <citation type="submission" date="2018-11" db="EMBL/GenBank/DDBJ databases">
        <title>Genome sequencing and assembly of Clostridium tagluense strain A121.</title>
        <authorList>
            <person name="Murakami T."/>
            <person name="Segawa T."/>
            <person name="Shcherbakova V.A."/>
            <person name="Mori H."/>
            <person name="Yoshimura Y."/>
        </authorList>
    </citation>
    <scope>NUCLEOTIDE SEQUENCE [LARGE SCALE GENOMIC DNA]</scope>
    <source>
        <strain evidence="13 14">A121</strain>
    </source>
</reference>
<dbReference type="GO" id="GO:0009113">
    <property type="term" value="P:purine nucleobase biosynthetic process"/>
    <property type="evidence" value="ECO:0007669"/>
    <property type="project" value="UniProtKB-UniRule"/>
</dbReference>
<keyword evidence="7 11" id="KW-0408">Iron</keyword>
<feature type="binding site" evidence="7 10">
    <location>
        <position position="368"/>
    </location>
    <ligand>
        <name>Mg(2+)</name>
        <dbReference type="ChEBI" id="CHEBI:18420"/>
    </ligand>
</feature>
<comment type="catalytic activity">
    <reaction evidence="7 8">
        <text>5-phospho-beta-D-ribosylamine + L-glutamate + diphosphate = 5-phospho-alpha-D-ribose 1-diphosphate + L-glutamine + H2O</text>
        <dbReference type="Rhea" id="RHEA:14905"/>
        <dbReference type="ChEBI" id="CHEBI:15377"/>
        <dbReference type="ChEBI" id="CHEBI:29985"/>
        <dbReference type="ChEBI" id="CHEBI:33019"/>
        <dbReference type="ChEBI" id="CHEBI:58017"/>
        <dbReference type="ChEBI" id="CHEBI:58359"/>
        <dbReference type="ChEBI" id="CHEBI:58681"/>
        <dbReference type="EC" id="2.4.2.14"/>
    </reaction>
</comment>
<keyword evidence="3 7" id="KW-0328">Glycosyltransferase</keyword>
<feature type="binding site" evidence="7 11">
    <location>
        <position position="454"/>
    </location>
    <ligand>
        <name>[4Fe-4S] cluster</name>
        <dbReference type="ChEBI" id="CHEBI:49883"/>
    </ligand>
</feature>
<dbReference type="GO" id="GO:0006189">
    <property type="term" value="P:'de novo' IMP biosynthetic process"/>
    <property type="evidence" value="ECO:0007669"/>
    <property type="project" value="UniProtKB-UniRule"/>
</dbReference>
<organism evidence="13 14">
    <name type="scientific">Clostridium tagluense</name>
    <dbReference type="NCBI Taxonomy" id="360422"/>
    <lineage>
        <taxon>Bacteria</taxon>
        <taxon>Bacillati</taxon>
        <taxon>Bacillota</taxon>
        <taxon>Clostridia</taxon>
        <taxon>Eubacteriales</taxon>
        <taxon>Clostridiaceae</taxon>
        <taxon>Clostridium</taxon>
    </lineage>
</organism>
<dbReference type="EC" id="2.4.2.14" evidence="7"/>
<feature type="binding site" evidence="7 10">
    <location>
        <position position="369"/>
    </location>
    <ligand>
        <name>Mg(2+)</name>
        <dbReference type="ChEBI" id="CHEBI:18420"/>
    </ligand>
</feature>
<comment type="similarity">
    <text evidence="2 7 8">In the C-terminal section; belongs to the purine/pyrimidine phosphoribosyltransferase family.</text>
</comment>
<feature type="domain" description="Glutamine amidotransferase type-2" evidence="12">
    <location>
        <begin position="22"/>
        <end position="243"/>
    </location>
</feature>